<dbReference type="PROSITE" id="PS50112">
    <property type="entry name" value="PAS"/>
    <property type="match status" value="1"/>
</dbReference>
<dbReference type="InterPro" id="IPR000014">
    <property type="entry name" value="PAS"/>
</dbReference>
<evidence type="ECO:0000259" key="1">
    <source>
        <dbReference type="PROSITE" id="PS50112"/>
    </source>
</evidence>
<evidence type="ECO:0000313" key="5">
    <source>
        <dbReference type="Proteomes" id="UP000636888"/>
    </source>
</evidence>
<feature type="domain" description="HD-GYP" evidence="3">
    <location>
        <begin position="151"/>
        <end position="347"/>
    </location>
</feature>
<dbReference type="CDD" id="cd00130">
    <property type="entry name" value="PAS"/>
    <property type="match status" value="1"/>
</dbReference>
<name>A0A8J7LYU2_9BACT</name>
<dbReference type="NCBIfam" id="TIGR00277">
    <property type="entry name" value="HDIG"/>
    <property type="match status" value="1"/>
</dbReference>
<organism evidence="4 5">
    <name type="scientific">Geomesophilobacter sediminis</name>
    <dbReference type="NCBI Taxonomy" id="2798584"/>
    <lineage>
        <taxon>Bacteria</taxon>
        <taxon>Pseudomonadati</taxon>
        <taxon>Thermodesulfobacteriota</taxon>
        <taxon>Desulfuromonadia</taxon>
        <taxon>Geobacterales</taxon>
        <taxon>Geobacteraceae</taxon>
        <taxon>Geomesophilobacter</taxon>
    </lineage>
</organism>
<gene>
    <name evidence="4" type="ORF">JFN93_12170</name>
</gene>
<dbReference type="InterPro" id="IPR001610">
    <property type="entry name" value="PAC"/>
</dbReference>
<dbReference type="SMART" id="SM00091">
    <property type="entry name" value="PAS"/>
    <property type="match status" value="1"/>
</dbReference>
<dbReference type="InterPro" id="IPR006675">
    <property type="entry name" value="HDIG_dom"/>
</dbReference>
<dbReference type="Pfam" id="PF13487">
    <property type="entry name" value="HD_5"/>
    <property type="match status" value="1"/>
</dbReference>
<dbReference type="PROSITE" id="PS51832">
    <property type="entry name" value="HD_GYP"/>
    <property type="match status" value="1"/>
</dbReference>
<dbReference type="InterPro" id="IPR013656">
    <property type="entry name" value="PAS_4"/>
</dbReference>
<feature type="domain" description="PAS" evidence="1">
    <location>
        <begin position="22"/>
        <end position="67"/>
    </location>
</feature>
<dbReference type="Pfam" id="PF08448">
    <property type="entry name" value="PAS_4"/>
    <property type="match status" value="1"/>
</dbReference>
<dbReference type="PROSITE" id="PS50113">
    <property type="entry name" value="PAC"/>
    <property type="match status" value="1"/>
</dbReference>
<evidence type="ECO:0000259" key="3">
    <source>
        <dbReference type="PROSITE" id="PS51832"/>
    </source>
</evidence>
<dbReference type="SMART" id="SM00471">
    <property type="entry name" value="HDc"/>
    <property type="match status" value="1"/>
</dbReference>
<sequence>MTTSPEPGAVANVNWNPDARVSRETLHALFESSPQGILAVDTEGVIRLWNKAAEAITGWREDEVVGRPIRAFSDKGWQMYEEYRARALLREVFHSLPMTAIRKDGATIHISFSTAPVLDAAGTVIGTVAIIYDITAKLALENALQESLAKMVRVVDETVHALATAIEKRDPYTAGHQARVAELACAIAGELDWFDADGIKGIWTAAVIHDIGKLYVPSEILSKPGELSELELALVRTHPQAGYEILREIEFPWPVADIVRQHHERQDGTGYPQGLRGDEILRQARVVAVADAVESISSFRPYRPAKGTEVALQHLKQARGTAYDAAVADACFALFGKGYARHFQAGEGA</sequence>
<dbReference type="InterPro" id="IPR035965">
    <property type="entry name" value="PAS-like_dom_sf"/>
</dbReference>
<dbReference type="RefSeq" id="WP_199384358.1">
    <property type="nucleotide sequence ID" value="NZ_JAEMHM010000009.1"/>
</dbReference>
<keyword evidence="5" id="KW-1185">Reference proteome</keyword>
<dbReference type="EMBL" id="JAEMHM010000009">
    <property type="protein sequence ID" value="MBJ6725467.1"/>
    <property type="molecule type" value="Genomic_DNA"/>
</dbReference>
<protein>
    <submittedName>
        <fullName evidence="4">PAS domain S-box protein</fullName>
    </submittedName>
</protein>
<dbReference type="SMART" id="SM00086">
    <property type="entry name" value="PAC"/>
    <property type="match status" value="1"/>
</dbReference>
<dbReference type="NCBIfam" id="TIGR00229">
    <property type="entry name" value="sensory_box"/>
    <property type="match status" value="1"/>
</dbReference>
<accession>A0A8J7LYU2</accession>
<dbReference type="AlphaFoldDB" id="A0A8J7LYU2"/>
<dbReference type="InterPro" id="IPR000700">
    <property type="entry name" value="PAS-assoc_C"/>
</dbReference>
<evidence type="ECO:0000259" key="2">
    <source>
        <dbReference type="PROSITE" id="PS50113"/>
    </source>
</evidence>
<dbReference type="Gene3D" id="1.10.3210.10">
    <property type="entry name" value="Hypothetical protein af1432"/>
    <property type="match status" value="1"/>
</dbReference>
<proteinExistence type="predicted"/>
<dbReference type="InterPro" id="IPR003607">
    <property type="entry name" value="HD/PDEase_dom"/>
</dbReference>
<reference evidence="4" key="1">
    <citation type="submission" date="2020-12" db="EMBL/GenBank/DDBJ databases">
        <title>Geomonas sp. Red875, isolated from river sediment.</title>
        <authorList>
            <person name="Xu Z."/>
            <person name="Zhang Z."/>
            <person name="Masuda Y."/>
            <person name="Itoh H."/>
            <person name="Senoo K."/>
        </authorList>
    </citation>
    <scope>NUCLEOTIDE SEQUENCE</scope>
    <source>
        <strain evidence="4">Red875</strain>
    </source>
</reference>
<comment type="caution">
    <text evidence="4">The sequence shown here is derived from an EMBL/GenBank/DDBJ whole genome shotgun (WGS) entry which is preliminary data.</text>
</comment>
<dbReference type="SUPFAM" id="SSF55785">
    <property type="entry name" value="PYP-like sensor domain (PAS domain)"/>
    <property type="match status" value="1"/>
</dbReference>
<dbReference type="CDD" id="cd00077">
    <property type="entry name" value="HDc"/>
    <property type="match status" value="1"/>
</dbReference>
<dbReference type="SUPFAM" id="SSF109604">
    <property type="entry name" value="HD-domain/PDEase-like"/>
    <property type="match status" value="1"/>
</dbReference>
<evidence type="ECO:0000313" key="4">
    <source>
        <dbReference type="EMBL" id="MBJ6725467.1"/>
    </source>
</evidence>
<dbReference type="InterPro" id="IPR037522">
    <property type="entry name" value="HD_GYP_dom"/>
</dbReference>
<dbReference type="PANTHER" id="PTHR43155">
    <property type="entry name" value="CYCLIC DI-GMP PHOSPHODIESTERASE PA4108-RELATED"/>
    <property type="match status" value="1"/>
</dbReference>
<dbReference type="PANTHER" id="PTHR43155:SF2">
    <property type="entry name" value="CYCLIC DI-GMP PHOSPHODIESTERASE PA4108"/>
    <property type="match status" value="1"/>
</dbReference>
<feature type="domain" description="PAC" evidence="2">
    <location>
        <begin position="94"/>
        <end position="146"/>
    </location>
</feature>
<dbReference type="Gene3D" id="3.30.450.20">
    <property type="entry name" value="PAS domain"/>
    <property type="match status" value="1"/>
</dbReference>
<dbReference type="Proteomes" id="UP000636888">
    <property type="component" value="Unassembled WGS sequence"/>
</dbReference>